<dbReference type="STRING" id="319970.RV00_GL002181"/>
<keyword evidence="2" id="KW-0804">Transcription</keyword>
<sequence>MDFRDLLSPSTKRHLQLVEAIYYSPDGAASSDQLLGVLACSMTSLLKDVKSINERQSNLQVIKYKGLYRLKAADHANIRSLYGDILSNSFEYKLIEELLYEESHGIVTMAERVFTSSSNVQRYLKRIEKVFKKTGIRLCYRPLRLEGDEMLIREFYHSYFIEKESGFEIRFPKLTQEQLLTVSKMIMNFLEVNEYRDRYLFQKDAVFRTIISLWRIKNGHSFPQSELRTNCLKSPTLEGLTAFKETVTKVFSLEVTDDVFRDINWRSFSDACVLNYAHQTQAIAENRKYGEMFEGHRFLVGQFNELMAHALNPSMIDEIARILTVYFYPFYKKKELIIDLRNPRKRFIEGLSKDYTSTTVKVFSLVQQFIEAYSFVPKEAVDYYVYLLVTLVKDSADIIELQNRKLHFLFIGDVMRLEEQHLVEYIRQSCHGNFELHQFEYRNHDDFDFWQEIKKYDGLITTCLVKNVPDSFPVAVIDALLPVQIIHKVQDLIETCLSDQK</sequence>
<name>A0A1L8SVA9_9ENTE</name>
<reference evidence="4 5" key="1">
    <citation type="submission" date="2014-12" db="EMBL/GenBank/DDBJ databases">
        <title>Draft genome sequences of 29 type strains of Enterococci.</title>
        <authorList>
            <person name="Zhong Z."/>
            <person name="Sun Z."/>
            <person name="Liu W."/>
            <person name="Zhang W."/>
            <person name="Zhang H."/>
        </authorList>
    </citation>
    <scope>NUCLEOTIDE SEQUENCE [LARGE SCALE GENOMIC DNA]</scope>
    <source>
        <strain evidence="4 5">DSM 22802</strain>
    </source>
</reference>
<dbReference type="EMBL" id="JXKM01000004">
    <property type="protein sequence ID" value="OJG36037.1"/>
    <property type="molecule type" value="Genomic_DNA"/>
</dbReference>
<dbReference type="Proteomes" id="UP000183700">
    <property type="component" value="Unassembled WGS sequence"/>
</dbReference>
<dbReference type="OrthoDB" id="2172786at2"/>
<evidence type="ECO:0000259" key="3">
    <source>
        <dbReference type="Pfam" id="PF05043"/>
    </source>
</evidence>
<accession>A0A1L8SVA9</accession>
<proteinExistence type="predicted"/>
<evidence type="ECO:0000256" key="1">
    <source>
        <dbReference type="ARBA" id="ARBA00023015"/>
    </source>
</evidence>
<protein>
    <recommendedName>
        <fullName evidence="3">Mga helix-turn-helix domain-containing protein</fullName>
    </recommendedName>
</protein>
<organism evidence="4 5">
    <name type="scientific">Enterococcus devriesei</name>
    <dbReference type="NCBI Taxonomy" id="319970"/>
    <lineage>
        <taxon>Bacteria</taxon>
        <taxon>Bacillati</taxon>
        <taxon>Bacillota</taxon>
        <taxon>Bacilli</taxon>
        <taxon>Lactobacillales</taxon>
        <taxon>Enterococcaceae</taxon>
        <taxon>Enterococcus</taxon>
    </lineage>
</organism>
<gene>
    <name evidence="4" type="ORF">RV00_GL002181</name>
</gene>
<evidence type="ECO:0000313" key="4">
    <source>
        <dbReference type="EMBL" id="OJG36037.1"/>
    </source>
</evidence>
<evidence type="ECO:0000313" key="5">
    <source>
        <dbReference type="Proteomes" id="UP000183700"/>
    </source>
</evidence>
<dbReference type="InterPro" id="IPR007737">
    <property type="entry name" value="Mga_HTH"/>
</dbReference>
<comment type="caution">
    <text evidence="4">The sequence shown here is derived from an EMBL/GenBank/DDBJ whole genome shotgun (WGS) entry which is preliminary data.</text>
</comment>
<dbReference type="Pfam" id="PF05043">
    <property type="entry name" value="Mga"/>
    <property type="match status" value="1"/>
</dbReference>
<dbReference type="InterPro" id="IPR050661">
    <property type="entry name" value="BglG_antiterminators"/>
</dbReference>
<evidence type="ECO:0000256" key="2">
    <source>
        <dbReference type="ARBA" id="ARBA00023163"/>
    </source>
</evidence>
<keyword evidence="1" id="KW-0805">Transcription regulation</keyword>
<dbReference type="AlphaFoldDB" id="A0A1L8SVA9"/>
<dbReference type="RefSeq" id="WP_071861993.1">
    <property type="nucleotide sequence ID" value="NZ_JBHLVS010000013.1"/>
</dbReference>
<feature type="domain" description="Mga helix-turn-helix" evidence="3">
    <location>
        <begin position="77"/>
        <end position="160"/>
    </location>
</feature>
<dbReference type="PANTHER" id="PTHR30185">
    <property type="entry name" value="CRYPTIC BETA-GLUCOSIDE BGL OPERON ANTITERMINATOR"/>
    <property type="match status" value="1"/>
</dbReference>
<keyword evidence="5" id="KW-1185">Reference proteome</keyword>
<dbReference type="PANTHER" id="PTHR30185:SF18">
    <property type="entry name" value="TRANSCRIPTIONAL REGULATOR MTLR"/>
    <property type="match status" value="1"/>
</dbReference>